<dbReference type="EMBL" id="WIPH01000083">
    <property type="protein sequence ID" value="MQS00238.1"/>
    <property type="molecule type" value="Genomic_DNA"/>
</dbReference>
<gene>
    <name evidence="1" type="ORF">GFJ39_13855</name>
</gene>
<accession>A0A7X1SSR1</accession>
<keyword evidence="2" id="KW-1185">Reference proteome</keyword>
<name>A0A7X1SSR1_9PROT</name>
<evidence type="ECO:0000313" key="2">
    <source>
        <dbReference type="Proteomes" id="UP000432209"/>
    </source>
</evidence>
<dbReference type="AlphaFoldDB" id="A0A7X1SSR1"/>
<proteinExistence type="predicted"/>
<sequence length="82" mass="9312">MDLQRHDVVFPGWDSGDPGNPSQRSLWVYGIEPGGSDTIQQALNEELSVPENGEVANYSVKCQWNVWKWPFNRKAHMLISVV</sequence>
<dbReference type="Proteomes" id="UP000432209">
    <property type="component" value="Unassembled WGS sequence"/>
</dbReference>
<evidence type="ECO:0000313" key="1">
    <source>
        <dbReference type="EMBL" id="MQS00238.1"/>
    </source>
</evidence>
<reference evidence="1 2" key="1">
    <citation type="submission" date="2019-10" db="EMBL/GenBank/DDBJ databases">
        <title>Gluconobacter aidae sp. nov., a novel species of acetic acid bacteria isolated in Thailand.</title>
        <authorList>
            <person name="Yukphan P."/>
            <person name="Charoenyingcharoen P."/>
            <person name="Malimas S."/>
            <person name="Muramatsu Y."/>
            <person name="Nakagawa Y."/>
            <person name="Tanasupawat S."/>
            <person name="Yamada Y."/>
        </authorList>
    </citation>
    <scope>NUCLEOTIDE SEQUENCE [LARGE SCALE GENOMIC DNA]</scope>
    <source>
        <strain evidence="1 2">AC10</strain>
    </source>
</reference>
<protein>
    <submittedName>
        <fullName evidence="1">Uncharacterized protein</fullName>
    </submittedName>
</protein>
<organism evidence="1 2">
    <name type="scientific">Gluconobacter aidae</name>
    <dbReference type="NCBI Taxonomy" id="2662454"/>
    <lineage>
        <taxon>Bacteria</taxon>
        <taxon>Pseudomonadati</taxon>
        <taxon>Pseudomonadota</taxon>
        <taxon>Alphaproteobacteria</taxon>
        <taxon>Acetobacterales</taxon>
        <taxon>Acetobacteraceae</taxon>
        <taxon>Gluconobacter</taxon>
    </lineage>
</organism>
<comment type="caution">
    <text evidence="1">The sequence shown here is derived from an EMBL/GenBank/DDBJ whole genome shotgun (WGS) entry which is preliminary data.</text>
</comment>